<keyword evidence="3" id="KW-1185">Reference proteome</keyword>
<feature type="region of interest" description="Disordered" evidence="1">
    <location>
        <begin position="123"/>
        <end position="154"/>
    </location>
</feature>
<evidence type="ECO:0000313" key="2">
    <source>
        <dbReference type="EMBL" id="KAJ7616412.1"/>
    </source>
</evidence>
<comment type="caution">
    <text evidence="2">The sequence shown here is derived from an EMBL/GenBank/DDBJ whole genome shotgun (WGS) entry which is preliminary data.</text>
</comment>
<sequence length="239" mass="26536">MCTNHCISGRIQQQLVGLASRNGGEFIGYNFEPDITTDVPSNCLMVRWGPNLNRTWTAPNPRVGSGFKKISPNRTRPDRGNTTNTKQVVSTSIHRIPSESTSKSREMTTWFVDLKLVDSEFGSSSEFKQPGGSGAHSPHAKIPARHLPSPSAKLNPSGASGEIWHHLIRLVDMAKNVLTEIPLFQAVEWFSMVPHIESHPIGTGARCLEVARSHGVLKNDKSERTWYGRSAFDQQLRHC</sequence>
<proteinExistence type="predicted"/>
<name>A0AAD7BBY2_9AGAR</name>
<dbReference type="Proteomes" id="UP001221142">
    <property type="component" value="Unassembled WGS sequence"/>
</dbReference>
<evidence type="ECO:0000313" key="3">
    <source>
        <dbReference type="Proteomes" id="UP001221142"/>
    </source>
</evidence>
<evidence type="ECO:0000256" key="1">
    <source>
        <dbReference type="SAM" id="MobiDB-lite"/>
    </source>
</evidence>
<feature type="region of interest" description="Disordered" evidence="1">
    <location>
        <begin position="57"/>
        <end position="100"/>
    </location>
</feature>
<protein>
    <submittedName>
        <fullName evidence="2">Uncharacterized protein</fullName>
    </submittedName>
</protein>
<dbReference type="EMBL" id="JARKIF010000022">
    <property type="protein sequence ID" value="KAJ7616412.1"/>
    <property type="molecule type" value="Genomic_DNA"/>
</dbReference>
<feature type="compositionally biased region" description="Polar residues" evidence="1">
    <location>
        <begin position="80"/>
        <end position="100"/>
    </location>
</feature>
<accession>A0AAD7BBY2</accession>
<gene>
    <name evidence="2" type="ORF">FB45DRAFT_872880</name>
</gene>
<dbReference type="AlphaFoldDB" id="A0AAD7BBY2"/>
<reference evidence="2" key="1">
    <citation type="submission" date="2023-03" db="EMBL/GenBank/DDBJ databases">
        <title>Massive genome expansion in bonnet fungi (Mycena s.s.) driven by repeated elements and novel gene families across ecological guilds.</title>
        <authorList>
            <consortium name="Lawrence Berkeley National Laboratory"/>
            <person name="Harder C.B."/>
            <person name="Miyauchi S."/>
            <person name="Viragh M."/>
            <person name="Kuo A."/>
            <person name="Thoen E."/>
            <person name="Andreopoulos B."/>
            <person name="Lu D."/>
            <person name="Skrede I."/>
            <person name="Drula E."/>
            <person name="Henrissat B."/>
            <person name="Morin E."/>
            <person name="Kohler A."/>
            <person name="Barry K."/>
            <person name="LaButti K."/>
            <person name="Morin E."/>
            <person name="Salamov A."/>
            <person name="Lipzen A."/>
            <person name="Mereny Z."/>
            <person name="Hegedus B."/>
            <person name="Baldrian P."/>
            <person name="Stursova M."/>
            <person name="Weitz H."/>
            <person name="Taylor A."/>
            <person name="Grigoriev I.V."/>
            <person name="Nagy L.G."/>
            <person name="Martin F."/>
            <person name="Kauserud H."/>
        </authorList>
    </citation>
    <scope>NUCLEOTIDE SEQUENCE</scope>
    <source>
        <strain evidence="2">9284</strain>
    </source>
</reference>
<organism evidence="2 3">
    <name type="scientific">Roridomyces roridus</name>
    <dbReference type="NCBI Taxonomy" id="1738132"/>
    <lineage>
        <taxon>Eukaryota</taxon>
        <taxon>Fungi</taxon>
        <taxon>Dikarya</taxon>
        <taxon>Basidiomycota</taxon>
        <taxon>Agaricomycotina</taxon>
        <taxon>Agaricomycetes</taxon>
        <taxon>Agaricomycetidae</taxon>
        <taxon>Agaricales</taxon>
        <taxon>Marasmiineae</taxon>
        <taxon>Mycenaceae</taxon>
        <taxon>Roridomyces</taxon>
    </lineage>
</organism>